<evidence type="ECO:0000313" key="2">
    <source>
        <dbReference type="Proteomes" id="UP000005824"/>
    </source>
</evidence>
<dbReference type="Proteomes" id="UP000005824">
    <property type="component" value="Unassembled WGS sequence"/>
</dbReference>
<dbReference type="RefSeq" id="WP_006980297.1">
    <property type="nucleotide sequence ID" value="NZ_ABVL01000008.1"/>
</dbReference>
<proteinExistence type="predicted"/>
<protein>
    <submittedName>
        <fullName evidence="1">Uncharacterized protein</fullName>
    </submittedName>
</protein>
<name>B4D247_9BACT</name>
<keyword evidence="2" id="KW-1185">Reference proteome</keyword>
<sequence length="119" mass="13381" precursor="true">MNRILLIFLALILGGSVQAGPPKKHFVLYAMLTADTPVLLSDGARWMMDKGDTFPVVMYKDDYTKLVLQLAGTTFITGAESVKVIEEKDVTEEQLATYKVNVQHYIDAQSKKWKDEKAK</sequence>
<organism evidence="1 2">
    <name type="scientific">Chthoniobacter flavus Ellin428</name>
    <dbReference type="NCBI Taxonomy" id="497964"/>
    <lineage>
        <taxon>Bacteria</taxon>
        <taxon>Pseudomonadati</taxon>
        <taxon>Verrucomicrobiota</taxon>
        <taxon>Spartobacteria</taxon>
        <taxon>Chthoniobacterales</taxon>
        <taxon>Chthoniobacteraceae</taxon>
        <taxon>Chthoniobacter</taxon>
    </lineage>
</organism>
<dbReference type="InParanoid" id="B4D247"/>
<dbReference type="STRING" id="497964.CfE428DRAFT_2972"/>
<reference evidence="1 2" key="1">
    <citation type="journal article" date="2011" name="J. Bacteriol.">
        <title>Genome sequence of Chthoniobacter flavus Ellin428, an aerobic heterotrophic soil bacterium.</title>
        <authorList>
            <person name="Kant R."/>
            <person name="van Passel M.W."/>
            <person name="Palva A."/>
            <person name="Lucas S."/>
            <person name="Lapidus A."/>
            <person name="Glavina Del Rio T."/>
            <person name="Dalin E."/>
            <person name="Tice H."/>
            <person name="Bruce D."/>
            <person name="Goodwin L."/>
            <person name="Pitluck S."/>
            <person name="Larimer F.W."/>
            <person name="Land M.L."/>
            <person name="Hauser L."/>
            <person name="Sangwan P."/>
            <person name="de Vos W.M."/>
            <person name="Janssen P.H."/>
            <person name="Smidt H."/>
        </authorList>
    </citation>
    <scope>NUCLEOTIDE SEQUENCE [LARGE SCALE GENOMIC DNA]</scope>
    <source>
        <strain evidence="1 2">Ellin428</strain>
    </source>
</reference>
<gene>
    <name evidence="1" type="ORF">CfE428DRAFT_2972</name>
</gene>
<dbReference type="AlphaFoldDB" id="B4D247"/>
<comment type="caution">
    <text evidence="1">The sequence shown here is derived from an EMBL/GenBank/DDBJ whole genome shotgun (WGS) entry which is preliminary data.</text>
</comment>
<accession>B4D247</accession>
<dbReference type="EMBL" id="ABVL01000008">
    <property type="protein sequence ID" value="EDY19287.1"/>
    <property type="molecule type" value="Genomic_DNA"/>
</dbReference>
<evidence type="ECO:0000313" key="1">
    <source>
        <dbReference type="EMBL" id="EDY19287.1"/>
    </source>
</evidence>